<reference evidence="2 3" key="1">
    <citation type="journal article" date="2018" name="Evol. Lett.">
        <title>Horizontal gene cluster transfer increased hallucinogenic mushroom diversity.</title>
        <authorList>
            <person name="Reynolds H.T."/>
            <person name="Vijayakumar V."/>
            <person name="Gluck-Thaler E."/>
            <person name="Korotkin H.B."/>
            <person name="Matheny P.B."/>
            <person name="Slot J.C."/>
        </authorList>
    </citation>
    <scope>NUCLEOTIDE SEQUENCE [LARGE SCALE GENOMIC DNA]</scope>
    <source>
        <strain evidence="2 3">2631</strain>
    </source>
</reference>
<feature type="region of interest" description="Disordered" evidence="1">
    <location>
        <begin position="1"/>
        <end position="20"/>
    </location>
</feature>
<evidence type="ECO:0000313" key="2">
    <source>
        <dbReference type="EMBL" id="PPQ94476.1"/>
    </source>
</evidence>
<comment type="caution">
    <text evidence="2">The sequence shown here is derived from an EMBL/GenBank/DDBJ whole genome shotgun (WGS) entry which is preliminary data.</text>
</comment>
<dbReference type="InParanoid" id="A0A409XUU8"/>
<proteinExistence type="predicted"/>
<accession>A0A409XUU8</accession>
<gene>
    <name evidence="2" type="ORF">CVT25_001109</name>
</gene>
<name>A0A409XUU8_PSICY</name>
<dbReference type="Proteomes" id="UP000283269">
    <property type="component" value="Unassembled WGS sequence"/>
</dbReference>
<protein>
    <submittedName>
        <fullName evidence="2">Uncharacterized protein</fullName>
    </submittedName>
</protein>
<dbReference type="AlphaFoldDB" id="A0A409XUU8"/>
<feature type="compositionally biased region" description="Low complexity" evidence="1">
    <location>
        <begin position="1"/>
        <end position="16"/>
    </location>
</feature>
<organism evidence="2 3">
    <name type="scientific">Psilocybe cyanescens</name>
    <dbReference type="NCBI Taxonomy" id="93625"/>
    <lineage>
        <taxon>Eukaryota</taxon>
        <taxon>Fungi</taxon>
        <taxon>Dikarya</taxon>
        <taxon>Basidiomycota</taxon>
        <taxon>Agaricomycotina</taxon>
        <taxon>Agaricomycetes</taxon>
        <taxon>Agaricomycetidae</taxon>
        <taxon>Agaricales</taxon>
        <taxon>Agaricineae</taxon>
        <taxon>Strophariaceae</taxon>
        <taxon>Psilocybe</taxon>
    </lineage>
</organism>
<evidence type="ECO:0000313" key="3">
    <source>
        <dbReference type="Proteomes" id="UP000283269"/>
    </source>
</evidence>
<evidence type="ECO:0000256" key="1">
    <source>
        <dbReference type="SAM" id="MobiDB-lite"/>
    </source>
</evidence>
<keyword evidence="3" id="KW-1185">Reference proteome</keyword>
<dbReference type="OrthoDB" id="3270770at2759"/>
<dbReference type="EMBL" id="NHYD01000331">
    <property type="protein sequence ID" value="PPQ94476.1"/>
    <property type="molecule type" value="Genomic_DNA"/>
</dbReference>
<sequence>MASSPPGSSGNNQPNSDPKFKTITYTLQHQMVLYRDACTQAASFPNNPNYRAKVSDSAEKLASTLKEAADLHPDPSVGREWRRQADEFVKSSGKERENALDEIGKGLLKVIVAPLALAGLGIYAAGEIVTGVGRATGEILTGVGSLLKGIGKLGKVALLGE</sequence>